<evidence type="ECO:0000313" key="1">
    <source>
        <dbReference type="EMBL" id="CDM28588.1"/>
    </source>
</evidence>
<reference evidence="1" key="1">
    <citation type="journal article" date="2014" name="Nat. Commun.">
        <title>Multiple recent horizontal transfers of a large genomic region in cheese making fungi.</title>
        <authorList>
            <person name="Cheeseman K."/>
            <person name="Ropars J."/>
            <person name="Renault P."/>
            <person name="Dupont J."/>
            <person name="Gouzy J."/>
            <person name="Branca A."/>
            <person name="Abraham A.L."/>
            <person name="Ceppi M."/>
            <person name="Conseiller E."/>
            <person name="Debuchy R."/>
            <person name="Malagnac F."/>
            <person name="Goarin A."/>
            <person name="Silar P."/>
            <person name="Lacoste S."/>
            <person name="Sallet E."/>
            <person name="Bensimon A."/>
            <person name="Giraud T."/>
            <person name="Brygoo Y."/>
        </authorList>
    </citation>
    <scope>NUCLEOTIDE SEQUENCE [LARGE SCALE GENOMIC DNA]</scope>
    <source>
        <strain evidence="1">FM164</strain>
    </source>
</reference>
<accession>W6PWE9</accession>
<name>W6PWE9_PENRF</name>
<dbReference type="EMBL" id="HG792015">
    <property type="protein sequence ID" value="CDM28588.1"/>
    <property type="molecule type" value="Genomic_DNA"/>
</dbReference>
<keyword evidence="2" id="KW-1185">Reference proteome</keyword>
<dbReference type="Proteomes" id="UP000030686">
    <property type="component" value="Unassembled WGS sequence"/>
</dbReference>
<dbReference type="AlphaFoldDB" id="W6PWE9"/>
<organism evidence="1 2">
    <name type="scientific">Penicillium roqueforti (strain FM164)</name>
    <dbReference type="NCBI Taxonomy" id="1365484"/>
    <lineage>
        <taxon>Eukaryota</taxon>
        <taxon>Fungi</taxon>
        <taxon>Dikarya</taxon>
        <taxon>Ascomycota</taxon>
        <taxon>Pezizomycotina</taxon>
        <taxon>Eurotiomycetes</taxon>
        <taxon>Eurotiomycetidae</taxon>
        <taxon>Eurotiales</taxon>
        <taxon>Aspergillaceae</taxon>
        <taxon>Penicillium</taxon>
    </lineage>
</organism>
<dbReference type="OrthoDB" id="5228066at2759"/>
<gene>
    <name evidence="1" type="ORF">PROQFM164_S01g002399</name>
</gene>
<sequence length="80" mass="8831">MINTIDAPDNAMAIIVDISAPGGKFVIGRHAPTPWGNDVVAERATEGKTHLVIWPWQPEWQFYAIGSTKIRYLVKPSNAT</sequence>
<proteinExistence type="predicted"/>
<protein>
    <submittedName>
        <fullName evidence="1">Genomic scaffold, ProqFM164S01</fullName>
    </submittedName>
</protein>
<evidence type="ECO:0000313" key="2">
    <source>
        <dbReference type="Proteomes" id="UP000030686"/>
    </source>
</evidence>